<accession>A0A832DR01</accession>
<dbReference type="Proteomes" id="UP000885621">
    <property type="component" value="Unassembled WGS sequence"/>
</dbReference>
<keyword evidence="1" id="KW-0812">Transmembrane</keyword>
<proteinExistence type="predicted"/>
<protein>
    <recommendedName>
        <fullName evidence="3">Type II secretion system protein</fullName>
    </recommendedName>
</protein>
<feature type="transmembrane region" description="Helical" evidence="1">
    <location>
        <begin position="12"/>
        <end position="38"/>
    </location>
</feature>
<dbReference type="AlphaFoldDB" id="A0A832DR01"/>
<keyword evidence="1" id="KW-1133">Transmembrane helix</keyword>
<keyword evidence="1" id="KW-0472">Membrane</keyword>
<evidence type="ECO:0008006" key="3">
    <source>
        <dbReference type="Google" id="ProtNLM"/>
    </source>
</evidence>
<gene>
    <name evidence="2" type="ORF">ENO34_04300</name>
</gene>
<reference evidence="2" key="1">
    <citation type="journal article" date="2020" name="mSystems">
        <title>Genome- and Community-Level Interaction Insights into Carbon Utilization and Element Cycling Functions of Hydrothermarchaeota in Hydrothermal Sediment.</title>
        <authorList>
            <person name="Zhou Z."/>
            <person name="Liu Y."/>
            <person name="Xu W."/>
            <person name="Pan J."/>
            <person name="Luo Z.H."/>
            <person name="Li M."/>
        </authorList>
    </citation>
    <scope>NUCLEOTIDE SEQUENCE [LARGE SCALE GENOMIC DNA]</scope>
    <source>
        <strain evidence="2">SpSt-1257</strain>
    </source>
</reference>
<sequence length="119" mass="12984">MQLKNNTKGSSLIEALIAVVIVIMIATGIMNMITMFGFSTKNRLAMECLINAVASQVERCRAMETPENQISCGGYTINIKVNGNCQPDNCDEVTITGRVQNVNISPFSLKTIVCNPNQQ</sequence>
<name>A0A832DR01_9AQUI</name>
<organism evidence="2">
    <name type="scientific">Sulfurihydrogenibium azorense</name>
    <dbReference type="NCBI Taxonomy" id="309806"/>
    <lineage>
        <taxon>Bacteria</taxon>
        <taxon>Pseudomonadati</taxon>
        <taxon>Aquificota</taxon>
        <taxon>Aquificia</taxon>
        <taxon>Aquificales</taxon>
        <taxon>Hydrogenothermaceae</taxon>
        <taxon>Sulfurihydrogenibium</taxon>
    </lineage>
</organism>
<dbReference type="EMBL" id="DSFC01000246">
    <property type="protein sequence ID" value="HEV09604.1"/>
    <property type="molecule type" value="Genomic_DNA"/>
</dbReference>
<evidence type="ECO:0000313" key="2">
    <source>
        <dbReference type="EMBL" id="HEV09604.1"/>
    </source>
</evidence>
<comment type="caution">
    <text evidence="2">The sequence shown here is derived from an EMBL/GenBank/DDBJ whole genome shotgun (WGS) entry which is preliminary data.</text>
</comment>
<evidence type="ECO:0000256" key="1">
    <source>
        <dbReference type="SAM" id="Phobius"/>
    </source>
</evidence>